<dbReference type="Proteomes" id="UP000534186">
    <property type="component" value="Unassembled WGS sequence"/>
</dbReference>
<feature type="transmembrane region" description="Helical" evidence="1">
    <location>
        <begin position="226"/>
        <end position="244"/>
    </location>
</feature>
<feature type="transmembrane region" description="Helical" evidence="1">
    <location>
        <begin position="127"/>
        <end position="147"/>
    </location>
</feature>
<dbReference type="Pfam" id="PF24400">
    <property type="entry name" value="DUF7544"/>
    <property type="match status" value="1"/>
</dbReference>
<keyword evidence="1" id="KW-1133">Transmembrane helix</keyword>
<organism evidence="2 3">
    <name type="scientific">Tunturiibacter lichenicola</name>
    <dbReference type="NCBI Taxonomy" id="2051959"/>
    <lineage>
        <taxon>Bacteria</taxon>
        <taxon>Pseudomonadati</taxon>
        <taxon>Acidobacteriota</taxon>
        <taxon>Terriglobia</taxon>
        <taxon>Terriglobales</taxon>
        <taxon>Acidobacteriaceae</taxon>
        <taxon>Tunturiibacter</taxon>
    </lineage>
</organism>
<sequence>MRILSAAEAITPAIERTKSMFRPFSLRSFVKLGLVALLAEMGAQFIFPPTGHFASHSNSRSGAVSWSINQHAVVALAVVSVLFLLIGVCMLYFGSRMQFVLMDLVACRTTVVGPSWRRHGPKTWPWIGLKVATFLLAFLVIGAVAAWPLLHLIRSMPAKTGQPPSAIFFGNFLLLFAMVAGMVVVLMLCLWFLRDMVLPFLVFEDATMRQGFTSAVDLIRREPGGVLLYFLMKFVLTLVAAIAAELCIVATAFIVGIPVGLIGGGLWILLRHAGLFGAVFLYTSLGLLGLIFLVCLMLTIVCIVGAILVFYQAYALYFVGGRLAALGDLLEPPPPPFPEAVPQQFCPI</sequence>
<proteinExistence type="predicted"/>
<keyword evidence="1" id="KW-0472">Membrane</keyword>
<evidence type="ECO:0000256" key="1">
    <source>
        <dbReference type="SAM" id="Phobius"/>
    </source>
</evidence>
<feature type="transmembrane region" description="Helical" evidence="1">
    <location>
        <begin position="28"/>
        <end position="48"/>
    </location>
</feature>
<feature type="transmembrane region" description="Helical" evidence="1">
    <location>
        <begin position="68"/>
        <end position="93"/>
    </location>
</feature>
<feature type="transmembrane region" description="Helical" evidence="1">
    <location>
        <begin position="250"/>
        <end position="270"/>
    </location>
</feature>
<keyword evidence="1" id="KW-0812">Transmembrane</keyword>
<accession>A0A7Y9NKI1</accession>
<evidence type="ECO:0008006" key="4">
    <source>
        <dbReference type="Google" id="ProtNLM"/>
    </source>
</evidence>
<gene>
    <name evidence="2" type="ORF">HDF12_001282</name>
</gene>
<feature type="transmembrane region" description="Helical" evidence="1">
    <location>
        <begin position="167"/>
        <end position="193"/>
    </location>
</feature>
<name>A0A7Y9NKI1_9BACT</name>
<feature type="transmembrane region" description="Helical" evidence="1">
    <location>
        <begin position="279"/>
        <end position="311"/>
    </location>
</feature>
<dbReference type="AlphaFoldDB" id="A0A7Y9NKI1"/>
<evidence type="ECO:0000313" key="2">
    <source>
        <dbReference type="EMBL" id="NYF50917.1"/>
    </source>
</evidence>
<evidence type="ECO:0000313" key="3">
    <source>
        <dbReference type="Proteomes" id="UP000534186"/>
    </source>
</evidence>
<reference evidence="2 3" key="1">
    <citation type="submission" date="2020-07" db="EMBL/GenBank/DDBJ databases">
        <title>Genomic Encyclopedia of Type Strains, Phase IV (KMG-V): Genome sequencing to study the core and pangenomes of soil and plant-associated prokaryotes.</title>
        <authorList>
            <person name="Whitman W."/>
        </authorList>
    </citation>
    <scope>NUCLEOTIDE SEQUENCE [LARGE SCALE GENOMIC DNA]</scope>
    <source>
        <strain evidence="2 3">M8UP30</strain>
    </source>
</reference>
<protein>
    <recommendedName>
        <fullName evidence="4">Glycerophosphoryl diester phosphodiesterase membrane domain-containing protein</fullName>
    </recommendedName>
</protein>
<dbReference type="InterPro" id="IPR055966">
    <property type="entry name" value="DUF7544"/>
</dbReference>
<dbReference type="EMBL" id="JACCCV010000001">
    <property type="protein sequence ID" value="NYF50917.1"/>
    <property type="molecule type" value="Genomic_DNA"/>
</dbReference>
<comment type="caution">
    <text evidence="2">The sequence shown here is derived from an EMBL/GenBank/DDBJ whole genome shotgun (WGS) entry which is preliminary data.</text>
</comment>